<dbReference type="Proteomes" id="UP000694863">
    <property type="component" value="Unplaced"/>
</dbReference>
<protein>
    <submittedName>
        <fullName evidence="2">GDNF family receptor alpha-4</fullName>
    </submittedName>
</protein>
<gene>
    <name evidence="2" type="primary">GFRA4</name>
</gene>
<name>A0AC55DIB2_ECHTE</name>
<evidence type="ECO:0000313" key="2">
    <source>
        <dbReference type="RefSeq" id="XP_045151476.1"/>
    </source>
</evidence>
<accession>A0AC55DIB2</accession>
<evidence type="ECO:0000313" key="1">
    <source>
        <dbReference type="Proteomes" id="UP000694863"/>
    </source>
</evidence>
<proteinExistence type="predicted"/>
<organism evidence="1 2">
    <name type="scientific">Echinops telfairi</name>
    <name type="common">Lesser hedgehog tenrec</name>
    <dbReference type="NCBI Taxonomy" id="9371"/>
    <lineage>
        <taxon>Eukaryota</taxon>
        <taxon>Metazoa</taxon>
        <taxon>Chordata</taxon>
        <taxon>Craniata</taxon>
        <taxon>Vertebrata</taxon>
        <taxon>Euteleostomi</taxon>
        <taxon>Mammalia</taxon>
        <taxon>Eutheria</taxon>
        <taxon>Afrotheria</taxon>
        <taxon>Tenrecidae</taxon>
        <taxon>Tenrecinae</taxon>
        <taxon>Echinops</taxon>
    </lineage>
</organism>
<dbReference type="RefSeq" id="XP_045151476.1">
    <property type="nucleotide sequence ID" value="XM_045295541.1"/>
</dbReference>
<reference evidence="2" key="1">
    <citation type="submission" date="2025-08" db="UniProtKB">
        <authorList>
            <consortium name="RefSeq"/>
        </authorList>
    </citation>
    <scope>IDENTIFICATION</scope>
</reference>
<keyword evidence="1" id="KW-1185">Reference proteome</keyword>
<keyword evidence="2" id="KW-0675">Receptor</keyword>
<sequence length="277" mass="29609">MFKAEELVGLSRETSVPQEPWKQAVVRPRDGGPAVPCVGHNLPSSSGLRVRPSVEGSASSAGGNRCVAAAEACTADARCQGLRTEYVARCLGRAASGGCSRARCHRALRRFFARGPPALTLALLFCPCADPACAERRRQTFVPSCAFAEPGAFQASCAPAPVAPEGCSTPQTPRCWLAYAGLVGTIITPNYVDNVSARVAPWCDCAGTGNRREECEGFRGLFTRNLCLDRAIEAFESQWPPSLQDSQDLLQVPSSGWFLEGSWCLFMLPALALCPLL</sequence>